<keyword evidence="3" id="KW-1185">Reference proteome</keyword>
<proteinExistence type="predicted"/>
<name>A0AAN5I6L2_9BILA</name>
<evidence type="ECO:0000256" key="1">
    <source>
        <dbReference type="SAM" id="MobiDB-lite"/>
    </source>
</evidence>
<dbReference type="EMBL" id="BTRK01000005">
    <property type="protein sequence ID" value="GMR54313.1"/>
    <property type="molecule type" value="Genomic_DNA"/>
</dbReference>
<feature type="region of interest" description="Disordered" evidence="1">
    <location>
        <begin position="34"/>
        <end position="61"/>
    </location>
</feature>
<sequence>MNRSSGSVHEGGGGWSLATSMVTSMTSWSAPMTLPTAAAKSPPHSSNQTMRREAKRSPVPTKIPVRFWNMNRWRVAVPAPFLVLARAIKCVSSSLHGIPEVTTTLDTPISWIASTAERQSASLSILRPDNSPSSKQLGVSTSASGTITSL</sequence>
<dbReference type="AlphaFoldDB" id="A0AAN5I6L2"/>
<protein>
    <submittedName>
        <fullName evidence="2">Uncharacterized protein</fullName>
    </submittedName>
</protein>
<accession>A0AAN5I6L2</accession>
<feature type="compositionally biased region" description="Polar residues" evidence="1">
    <location>
        <begin position="130"/>
        <end position="150"/>
    </location>
</feature>
<evidence type="ECO:0000313" key="2">
    <source>
        <dbReference type="EMBL" id="GMR54313.1"/>
    </source>
</evidence>
<reference evidence="3" key="1">
    <citation type="submission" date="2022-10" db="EMBL/GenBank/DDBJ databases">
        <title>Genome assembly of Pristionchus species.</title>
        <authorList>
            <person name="Yoshida K."/>
            <person name="Sommer R.J."/>
        </authorList>
    </citation>
    <scope>NUCLEOTIDE SEQUENCE [LARGE SCALE GENOMIC DNA]</scope>
    <source>
        <strain evidence="3">RS5460</strain>
    </source>
</reference>
<gene>
    <name evidence="2" type="ORF">PMAYCL1PPCAC_24508</name>
</gene>
<organism evidence="2 3">
    <name type="scientific">Pristionchus mayeri</name>
    <dbReference type="NCBI Taxonomy" id="1317129"/>
    <lineage>
        <taxon>Eukaryota</taxon>
        <taxon>Metazoa</taxon>
        <taxon>Ecdysozoa</taxon>
        <taxon>Nematoda</taxon>
        <taxon>Chromadorea</taxon>
        <taxon>Rhabditida</taxon>
        <taxon>Rhabditina</taxon>
        <taxon>Diplogasteromorpha</taxon>
        <taxon>Diplogasteroidea</taxon>
        <taxon>Neodiplogasteridae</taxon>
        <taxon>Pristionchus</taxon>
    </lineage>
</organism>
<evidence type="ECO:0000313" key="3">
    <source>
        <dbReference type="Proteomes" id="UP001328107"/>
    </source>
</evidence>
<dbReference type="Proteomes" id="UP001328107">
    <property type="component" value="Unassembled WGS sequence"/>
</dbReference>
<comment type="caution">
    <text evidence="2">The sequence shown here is derived from an EMBL/GenBank/DDBJ whole genome shotgun (WGS) entry which is preliminary data.</text>
</comment>
<feature type="region of interest" description="Disordered" evidence="1">
    <location>
        <begin position="125"/>
        <end position="150"/>
    </location>
</feature>